<dbReference type="PANTHER" id="PTHR33371">
    <property type="entry name" value="INTERMEMBRANE PHOSPHOLIPID TRANSPORT SYSTEM BINDING PROTEIN MLAD-RELATED"/>
    <property type="match status" value="1"/>
</dbReference>
<feature type="domain" description="T-SNARE coiled-coil homology" evidence="3">
    <location>
        <begin position="163"/>
        <end position="225"/>
    </location>
</feature>
<keyword evidence="2" id="KW-1133">Transmembrane helix</keyword>
<dbReference type="Proteomes" id="UP000078459">
    <property type="component" value="Unassembled WGS sequence"/>
</dbReference>
<feature type="coiled-coil region" evidence="1">
    <location>
        <begin position="205"/>
        <end position="265"/>
    </location>
</feature>
<sequence>MKISNETKVGILAAITIAILIIGYNFLKGNDIFVSENEFYAKYDKVDGLAVSKPVLVNGYQIGRVSALTLLENGQILAQFKIKPQYEVPKNTIARLESTDLLGSKAVVFDLGNSLQYAIDGDTLNANVQANLMEQVEPVQKKAQQIVSKMDSVLSSVNMILNPDFQRNINKSFASIANTLQTLESTSKTVDGAVGIQAKRIDVILANAESISNNLKNNNQKINEMVGNFNSFSSQMASTNIKATIDNANKAVTELQAAVNKVNQGTGSIALLLNDDKLYNNLNKSAKDLDELMLDVKANPKRYVSFSVFGGRKD</sequence>
<protein>
    <submittedName>
        <fullName evidence="4">ABC transporter permease</fullName>
    </submittedName>
</protein>
<dbReference type="OrthoDB" id="9769132at2"/>
<dbReference type="PANTHER" id="PTHR33371:SF4">
    <property type="entry name" value="INTERMEMBRANE PHOSPHOLIPID TRANSPORT SYSTEM BINDING PROTEIN MLAD"/>
    <property type="match status" value="1"/>
</dbReference>
<evidence type="ECO:0000313" key="4">
    <source>
        <dbReference type="EMBL" id="OAQ42261.1"/>
    </source>
</evidence>
<evidence type="ECO:0000313" key="5">
    <source>
        <dbReference type="Proteomes" id="UP000078459"/>
    </source>
</evidence>
<keyword evidence="2" id="KW-0472">Membrane</keyword>
<dbReference type="InterPro" id="IPR003399">
    <property type="entry name" value="Mce/MlaD"/>
</dbReference>
<reference evidence="4 5" key="2">
    <citation type="submission" date="2016-06" db="EMBL/GenBank/DDBJ databases">
        <title>Pedobacter psychrophilus sp. nov., isolated from Antarctic fragmentary rock.</title>
        <authorList>
            <person name="Svec P."/>
        </authorList>
    </citation>
    <scope>NUCLEOTIDE SEQUENCE [LARGE SCALE GENOMIC DNA]</scope>
    <source>
        <strain evidence="4 5">CCM 8644</strain>
    </source>
</reference>
<dbReference type="STRING" id="1826909.A5893_03885"/>
<dbReference type="InterPro" id="IPR000727">
    <property type="entry name" value="T_SNARE_dom"/>
</dbReference>
<gene>
    <name evidence="4" type="ORF">A5893_03885</name>
</gene>
<comment type="caution">
    <text evidence="4">The sequence shown here is derived from an EMBL/GenBank/DDBJ whole genome shotgun (WGS) entry which is preliminary data.</text>
</comment>
<keyword evidence="2" id="KW-0812">Transmembrane</keyword>
<name>A0A179DMI4_9SPHI</name>
<dbReference type="RefSeq" id="WP_068821291.1">
    <property type="nucleotide sequence ID" value="NZ_LWHJ01000011.1"/>
</dbReference>
<dbReference type="Pfam" id="PF02470">
    <property type="entry name" value="MlaD"/>
    <property type="match status" value="1"/>
</dbReference>
<proteinExistence type="predicted"/>
<dbReference type="EMBL" id="LWHJ01000011">
    <property type="protein sequence ID" value="OAQ42261.1"/>
    <property type="molecule type" value="Genomic_DNA"/>
</dbReference>
<reference evidence="4 5" key="1">
    <citation type="submission" date="2016-04" db="EMBL/GenBank/DDBJ databases">
        <authorList>
            <person name="Evans L.H."/>
            <person name="Alamgir A."/>
            <person name="Owens N."/>
            <person name="Weber N.D."/>
            <person name="Virtaneva K."/>
            <person name="Barbian K."/>
            <person name="Babar A."/>
            <person name="Rosenke K."/>
        </authorList>
    </citation>
    <scope>NUCLEOTIDE SEQUENCE [LARGE SCALE GENOMIC DNA]</scope>
    <source>
        <strain evidence="4 5">CCM 8644</strain>
    </source>
</reference>
<feature type="transmembrane region" description="Helical" evidence="2">
    <location>
        <begin position="9"/>
        <end position="27"/>
    </location>
</feature>
<evidence type="ECO:0000256" key="1">
    <source>
        <dbReference type="SAM" id="Coils"/>
    </source>
</evidence>
<keyword evidence="5" id="KW-1185">Reference proteome</keyword>
<dbReference type="InterPro" id="IPR052336">
    <property type="entry name" value="MlaD_Phospholipid_Transporter"/>
</dbReference>
<dbReference type="PROSITE" id="PS50192">
    <property type="entry name" value="T_SNARE"/>
    <property type="match status" value="1"/>
</dbReference>
<organism evidence="4 5">
    <name type="scientific">Pedobacter psychrophilus</name>
    <dbReference type="NCBI Taxonomy" id="1826909"/>
    <lineage>
        <taxon>Bacteria</taxon>
        <taxon>Pseudomonadati</taxon>
        <taxon>Bacteroidota</taxon>
        <taxon>Sphingobacteriia</taxon>
        <taxon>Sphingobacteriales</taxon>
        <taxon>Sphingobacteriaceae</taxon>
        <taxon>Pedobacter</taxon>
    </lineage>
</organism>
<dbReference type="AlphaFoldDB" id="A0A179DMI4"/>
<accession>A0A179DMI4</accession>
<keyword evidence="1" id="KW-0175">Coiled coil</keyword>
<evidence type="ECO:0000259" key="3">
    <source>
        <dbReference type="PROSITE" id="PS50192"/>
    </source>
</evidence>
<evidence type="ECO:0000256" key="2">
    <source>
        <dbReference type="SAM" id="Phobius"/>
    </source>
</evidence>